<gene>
    <name evidence="1" type="ORF">ColLi_13252</name>
</gene>
<dbReference type="EMBL" id="BPPX01000053">
    <property type="protein sequence ID" value="GJC90414.1"/>
    <property type="molecule type" value="Genomic_DNA"/>
</dbReference>
<comment type="caution">
    <text evidence="1">The sequence shown here is derived from an EMBL/GenBank/DDBJ whole genome shotgun (WGS) entry which is preliminary data.</text>
</comment>
<accession>A0AA37LZJ6</accession>
<dbReference type="AlphaFoldDB" id="A0AA37LZJ6"/>
<evidence type="ECO:0000313" key="2">
    <source>
        <dbReference type="Proteomes" id="UP001055172"/>
    </source>
</evidence>
<keyword evidence="2" id="KW-1185">Reference proteome</keyword>
<organism evidence="1 2">
    <name type="scientific">Colletotrichum liriopes</name>
    <dbReference type="NCBI Taxonomy" id="708192"/>
    <lineage>
        <taxon>Eukaryota</taxon>
        <taxon>Fungi</taxon>
        <taxon>Dikarya</taxon>
        <taxon>Ascomycota</taxon>
        <taxon>Pezizomycotina</taxon>
        <taxon>Sordariomycetes</taxon>
        <taxon>Hypocreomycetidae</taxon>
        <taxon>Glomerellales</taxon>
        <taxon>Glomerellaceae</taxon>
        <taxon>Colletotrichum</taxon>
        <taxon>Colletotrichum spaethianum species complex</taxon>
    </lineage>
</organism>
<proteinExistence type="predicted"/>
<name>A0AA37LZJ6_9PEZI</name>
<protein>
    <submittedName>
        <fullName evidence="1">Uncharacterized protein</fullName>
    </submittedName>
</protein>
<dbReference type="Proteomes" id="UP001055172">
    <property type="component" value="Unassembled WGS sequence"/>
</dbReference>
<sequence>MFALPLSVPPLQDTINILKLAHRSTNIEWETILLEELGELSGLLAPLRYLEDVVSATAALKVQ</sequence>
<reference evidence="1 2" key="1">
    <citation type="submission" date="2021-07" db="EMBL/GenBank/DDBJ databases">
        <title>Genome data of Colletotrichum spaethianum.</title>
        <authorList>
            <person name="Utami Y.D."/>
            <person name="Hiruma K."/>
        </authorList>
    </citation>
    <scope>NUCLEOTIDE SEQUENCE [LARGE SCALE GENOMIC DNA]</scope>
    <source>
        <strain evidence="1 2">MAFF 242679</strain>
    </source>
</reference>
<evidence type="ECO:0000313" key="1">
    <source>
        <dbReference type="EMBL" id="GJC90414.1"/>
    </source>
</evidence>